<reference evidence="2 3" key="1">
    <citation type="submission" date="2015-04" db="EMBL/GenBank/DDBJ databases">
        <title>Lasius niger genome sequencing.</title>
        <authorList>
            <person name="Konorov E.A."/>
            <person name="Nikitin M.A."/>
            <person name="Kirill M.V."/>
            <person name="Chang P."/>
        </authorList>
    </citation>
    <scope>NUCLEOTIDE SEQUENCE [LARGE SCALE GENOMIC DNA]</scope>
    <source>
        <tissue evidence="2">Whole</tissue>
    </source>
</reference>
<feature type="region of interest" description="Disordered" evidence="1">
    <location>
        <begin position="91"/>
        <end position="117"/>
    </location>
</feature>
<feature type="region of interest" description="Disordered" evidence="1">
    <location>
        <begin position="238"/>
        <end position="304"/>
    </location>
</feature>
<comment type="caution">
    <text evidence="2">The sequence shown here is derived from an EMBL/GenBank/DDBJ whole genome shotgun (WGS) entry which is preliminary data.</text>
</comment>
<feature type="compositionally biased region" description="Polar residues" evidence="1">
    <location>
        <begin position="93"/>
        <end position="103"/>
    </location>
</feature>
<evidence type="ECO:0000313" key="3">
    <source>
        <dbReference type="Proteomes" id="UP000036403"/>
    </source>
</evidence>
<feature type="region of interest" description="Disordered" evidence="1">
    <location>
        <begin position="1"/>
        <end position="24"/>
    </location>
</feature>
<dbReference type="EMBL" id="LBMM01000977">
    <property type="protein sequence ID" value="KMQ97124.1"/>
    <property type="molecule type" value="Genomic_DNA"/>
</dbReference>
<evidence type="ECO:0000256" key="1">
    <source>
        <dbReference type="SAM" id="MobiDB-lite"/>
    </source>
</evidence>
<sequence>MMASKRRTFHVDWDSPSHETGTVKRRPASLSASFLTSSNNYFENVEYYELRDCAGGYDLRHLELTRSKSEDESAAEDVCEMEDERSAIVKDNGNCSKYPQSNYPRKKNMPRGPNDDPEKFKALARAKRAFVDEQEPSQEHSRSFGVEERRKDFVDHYLAKNRNFHIEKEIKDEADKRFENVGGICLHDLFSEEAEVKKDFGLKLYCESFEWKSTVNRMTKIRRSKSLKSRSLIPRPTVARSCTTRGLVSSSSESSGFGSPLSPLSPHQDPSIGTSTTKDIIKTSDSKSSGLGSPGSPSSPLSPESQKYSAFCLIQLQLEKLRNCSCEKRQAEVICTILEFFQEIECNIKLIQFKRIALILRKNTG</sequence>
<evidence type="ECO:0000313" key="2">
    <source>
        <dbReference type="EMBL" id="KMQ97124.1"/>
    </source>
</evidence>
<keyword evidence="3" id="KW-1185">Reference proteome</keyword>
<proteinExistence type="predicted"/>
<organism evidence="2 3">
    <name type="scientific">Lasius niger</name>
    <name type="common">Black garden ant</name>
    <dbReference type="NCBI Taxonomy" id="67767"/>
    <lineage>
        <taxon>Eukaryota</taxon>
        <taxon>Metazoa</taxon>
        <taxon>Ecdysozoa</taxon>
        <taxon>Arthropoda</taxon>
        <taxon>Hexapoda</taxon>
        <taxon>Insecta</taxon>
        <taxon>Pterygota</taxon>
        <taxon>Neoptera</taxon>
        <taxon>Endopterygota</taxon>
        <taxon>Hymenoptera</taxon>
        <taxon>Apocrita</taxon>
        <taxon>Aculeata</taxon>
        <taxon>Formicoidea</taxon>
        <taxon>Formicidae</taxon>
        <taxon>Formicinae</taxon>
        <taxon>Lasius</taxon>
        <taxon>Lasius</taxon>
    </lineage>
</organism>
<accession>A0A0J7L3U8</accession>
<dbReference type="AlphaFoldDB" id="A0A0J7L3U8"/>
<gene>
    <name evidence="2" type="ORF">RF55_2559</name>
</gene>
<dbReference type="Proteomes" id="UP000036403">
    <property type="component" value="Unassembled WGS sequence"/>
</dbReference>
<dbReference type="OrthoDB" id="7635460at2759"/>
<dbReference type="PaxDb" id="67767-A0A0J7L3U8"/>
<feature type="compositionally biased region" description="Low complexity" evidence="1">
    <location>
        <begin position="246"/>
        <end position="278"/>
    </location>
</feature>
<name>A0A0J7L3U8_LASNI</name>
<feature type="compositionally biased region" description="Low complexity" evidence="1">
    <location>
        <begin position="286"/>
        <end position="304"/>
    </location>
</feature>
<protein>
    <submittedName>
        <fullName evidence="2">Coiled-coil domain-containing protein 51-like protein</fullName>
    </submittedName>
</protein>